<dbReference type="EMBL" id="JAGFNK010000119">
    <property type="protein sequence ID" value="KAI9507594.1"/>
    <property type="molecule type" value="Genomic_DNA"/>
</dbReference>
<evidence type="ECO:0000313" key="1">
    <source>
        <dbReference type="EMBL" id="KAI9507594.1"/>
    </source>
</evidence>
<sequence length="201" mass="21887">MDPAKLAKLKAQAASNRIGGKGTVRRKIVPRSKPANAQDDKKLQGALKKLNVQPITGVEEVNMFREDGNVLHFSTPKGEEFSRIIGGLPMFFFFTVRLIWGLTVVCSLPLVHAAVTANTFAIYGAGQVKELTELVPGILNQLGPDSLASLRKLAESYQAIQQGQQRAGAGAAEDDDDDVPDLVENFDVEEQKKDNTLEELN</sequence>
<gene>
    <name evidence="1" type="ORF">F5148DRAFT_981158</name>
</gene>
<name>A0ACC0U8U8_9AGAM</name>
<proteinExistence type="predicted"/>
<keyword evidence="2" id="KW-1185">Reference proteome</keyword>
<organism evidence="1 2">
    <name type="scientific">Russula earlei</name>
    <dbReference type="NCBI Taxonomy" id="71964"/>
    <lineage>
        <taxon>Eukaryota</taxon>
        <taxon>Fungi</taxon>
        <taxon>Dikarya</taxon>
        <taxon>Basidiomycota</taxon>
        <taxon>Agaricomycotina</taxon>
        <taxon>Agaricomycetes</taxon>
        <taxon>Russulales</taxon>
        <taxon>Russulaceae</taxon>
        <taxon>Russula</taxon>
    </lineage>
</organism>
<protein>
    <submittedName>
        <fullName evidence="1">Transcription factor BTF3a</fullName>
    </submittedName>
</protein>
<dbReference type="Proteomes" id="UP001207468">
    <property type="component" value="Unassembled WGS sequence"/>
</dbReference>
<reference evidence="1" key="1">
    <citation type="submission" date="2021-03" db="EMBL/GenBank/DDBJ databases">
        <title>Evolutionary priming and transition to the ectomycorrhizal habit in an iconic lineage of mushroom-forming fungi: is preadaptation a requirement?</title>
        <authorList>
            <consortium name="DOE Joint Genome Institute"/>
            <person name="Looney B.P."/>
            <person name="Miyauchi S."/>
            <person name="Morin E."/>
            <person name="Drula E."/>
            <person name="Courty P.E."/>
            <person name="Chicoki N."/>
            <person name="Fauchery L."/>
            <person name="Kohler A."/>
            <person name="Kuo A."/>
            <person name="LaButti K."/>
            <person name="Pangilinan J."/>
            <person name="Lipzen A."/>
            <person name="Riley R."/>
            <person name="Andreopoulos W."/>
            <person name="He G."/>
            <person name="Johnson J."/>
            <person name="Barry K.W."/>
            <person name="Grigoriev I.V."/>
            <person name="Nagy L."/>
            <person name="Hibbett D."/>
            <person name="Henrissat B."/>
            <person name="Matheny P.B."/>
            <person name="Labbe J."/>
            <person name="Martin A.F."/>
        </authorList>
    </citation>
    <scope>NUCLEOTIDE SEQUENCE</scope>
    <source>
        <strain evidence="1">BPL698</strain>
    </source>
</reference>
<comment type="caution">
    <text evidence="1">The sequence shown here is derived from an EMBL/GenBank/DDBJ whole genome shotgun (WGS) entry which is preliminary data.</text>
</comment>
<evidence type="ECO:0000313" key="2">
    <source>
        <dbReference type="Proteomes" id="UP001207468"/>
    </source>
</evidence>
<accession>A0ACC0U8U8</accession>